<proteinExistence type="predicted"/>
<accession>A0A8S0URN5</accession>
<reference evidence="1 2" key="1">
    <citation type="submission" date="2019-12" db="EMBL/GenBank/DDBJ databases">
        <authorList>
            <person name="Alioto T."/>
            <person name="Alioto T."/>
            <person name="Gomez Garrido J."/>
        </authorList>
    </citation>
    <scope>NUCLEOTIDE SEQUENCE [LARGE SCALE GENOMIC DNA]</scope>
</reference>
<dbReference type="Gramene" id="OE9A003320T1">
    <property type="protein sequence ID" value="OE9A003320C1"/>
    <property type="gene ID" value="OE9A003320"/>
</dbReference>
<comment type="caution">
    <text evidence="1">The sequence shown here is derived from an EMBL/GenBank/DDBJ whole genome shotgun (WGS) entry which is preliminary data.</text>
</comment>
<gene>
    <name evidence="1" type="ORF">OLEA9_A003320</name>
</gene>
<dbReference type="Proteomes" id="UP000594638">
    <property type="component" value="Unassembled WGS sequence"/>
</dbReference>
<dbReference type="AlphaFoldDB" id="A0A8S0URN5"/>
<name>A0A8S0URN5_OLEEU</name>
<protein>
    <submittedName>
        <fullName evidence="1">Uncharacterized protein</fullName>
    </submittedName>
</protein>
<sequence length="92" mass="10082">MSGMRPGRDRDAALFSSISRQFVGTACRQCSGSFLATLGMQADFQPNEGSTAMSGTQPDFQAFQGSFWVMVCRPCPGRVRAMARMEPDFQAF</sequence>
<dbReference type="EMBL" id="CACTIH010009084">
    <property type="protein sequence ID" value="CAA3023151.1"/>
    <property type="molecule type" value="Genomic_DNA"/>
</dbReference>
<organism evidence="1 2">
    <name type="scientific">Olea europaea subsp. europaea</name>
    <dbReference type="NCBI Taxonomy" id="158383"/>
    <lineage>
        <taxon>Eukaryota</taxon>
        <taxon>Viridiplantae</taxon>
        <taxon>Streptophyta</taxon>
        <taxon>Embryophyta</taxon>
        <taxon>Tracheophyta</taxon>
        <taxon>Spermatophyta</taxon>
        <taxon>Magnoliopsida</taxon>
        <taxon>eudicotyledons</taxon>
        <taxon>Gunneridae</taxon>
        <taxon>Pentapetalae</taxon>
        <taxon>asterids</taxon>
        <taxon>lamiids</taxon>
        <taxon>Lamiales</taxon>
        <taxon>Oleaceae</taxon>
        <taxon>Oleeae</taxon>
        <taxon>Olea</taxon>
    </lineage>
</organism>
<evidence type="ECO:0000313" key="1">
    <source>
        <dbReference type="EMBL" id="CAA3023151.1"/>
    </source>
</evidence>
<keyword evidence="2" id="KW-1185">Reference proteome</keyword>
<evidence type="ECO:0000313" key="2">
    <source>
        <dbReference type="Proteomes" id="UP000594638"/>
    </source>
</evidence>